<dbReference type="Proteomes" id="UP000649573">
    <property type="component" value="Unassembled WGS sequence"/>
</dbReference>
<organism evidence="1 2">
    <name type="scientific">Lentzea flava</name>
    <dbReference type="NCBI Taxonomy" id="103732"/>
    <lineage>
        <taxon>Bacteria</taxon>
        <taxon>Bacillati</taxon>
        <taxon>Actinomycetota</taxon>
        <taxon>Actinomycetes</taxon>
        <taxon>Pseudonocardiales</taxon>
        <taxon>Pseudonocardiaceae</taxon>
        <taxon>Lentzea</taxon>
    </lineage>
</organism>
<evidence type="ECO:0000313" key="2">
    <source>
        <dbReference type="Proteomes" id="UP000649573"/>
    </source>
</evidence>
<gene>
    <name evidence="1" type="ORF">GCM10010178_89670</name>
</gene>
<protein>
    <recommendedName>
        <fullName evidence="3">Phage gp6-like head-tail connector protein</fullName>
    </recommendedName>
</protein>
<reference evidence="2" key="1">
    <citation type="journal article" date="2019" name="Int. J. Syst. Evol. Microbiol.">
        <title>The Global Catalogue of Microorganisms (GCM) 10K type strain sequencing project: providing services to taxonomists for standard genome sequencing and annotation.</title>
        <authorList>
            <consortium name="The Broad Institute Genomics Platform"/>
            <consortium name="The Broad Institute Genome Sequencing Center for Infectious Disease"/>
            <person name="Wu L."/>
            <person name="Ma J."/>
        </authorList>
    </citation>
    <scope>NUCLEOTIDE SEQUENCE [LARGE SCALE GENOMIC DNA]</scope>
    <source>
        <strain evidence="2">JCM 3296</strain>
    </source>
</reference>
<sequence length="137" mass="14990">MRVYATVDELRDYAGAHVVTDDSPRRLARASELVDSHLLAAVYEVDAQRYPTGAEERDALRRATCAVVEWWHETGDPVGAAGQYSESQIGTVRLKRADPAVPSDIAPNAVRILTTAGLLAQYPLAPDRWVTGYGKPQ</sequence>
<proteinExistence type="predicted"/>
<dbReference type="EMBL" id="BMRE01000096">
    <property type="protein sequence ID" value="GGU85591.1"/>
    <property type="molecule type" value="Genomic_DNA"/>
</dbReference>
<accession>A0ABQ2VIZ1</accession>
<keyword evidence="2" id="KW-1185">Reference proteome</keyword>
<comment type="caution">
    <text evidence="1">The sequence shown here is derived from an EMBL/GenBank/DDBJ whole genome shotgun (WGS) entry which is preliminary data.</text>
</comment>
<evidence type="ECO:0008006" key="3">
    <source>
        <dbReference type="Google" id="ProtNLM"/>
    </source>
</evidence>
<evidence type="ECO:0000313" key="1">
    <source>
        <dbReference type="EMBL" id="GGU85591.1"/>
    </source>
</evidence>
<name>A0ABQ2VIZ1_9PSEU</name>